<protein>
    <submittedName>
        <fullName evidence="2">Uncharacterized protein</fullName>
    </submittedName>
</protein>
<evidence type="ECO:0000313" key="2">
    <source>
        <dbReference type="EMBL" id="MPC64861.1"/>
    </source>
</evidence>
<organism evidence="2 3">
    <name type="scientific">Portunus trituberculatus</name>
    <name type="common">Swimming crab</name>
    <name type="synonym">Neptunus trituberculatus</name>
    <dbReference type="NCBI Taxonomy" id="210409"/>
    <lineage>
        <taxon>Eukaryota</taxon>
        <taxon>Metazoa</taxon>
        <taxon>Ecdysozoa</taxon>
        <taxon>Arthropoda</taxon>
        <taxon>Crustacea</taxon>
        <taxon>Multicrustacea</taxon>
        <taxon>Malacostraca</taxon>
        <taxon>Eumalacostraca</taxon>
        <taxon>Eucarida</taxon>
        <taxon>Decapoda</taxon>
        <taxon>Pleocyemata</taxon>
        <taxon>Brachyura</taxon>
        <taxon>Eubrachyura</taxon>
        <taxon>Portunoidea</taxon>
        <taxon>Portunidae</taxon>
        <taxon>Portuninae</taxon>
        <taxon>Portunus</taxon>
    </lineage>
</organism>
<keyword evidence="3" id="KW-1185">Reference proteome</keyword>
<dbReference type="EMBL" id="VSRR010022662">
    <property type="protein sequence ID" value="MPC64861.1"/>
    <property type="molecule type" value="Genomic_DNA"/>
</dbReference>
<proteinExistence type="predicted"/>
<evidence type="ECO:0000256" key="1">
    <source>
        <dbReference type="SAM" id="MobiDB-lite"/>
    </source>
</evidence>
<evidence type="ECO:0000313" key="3">
    <source>
        <dbReference type="Proteomes" id="UP000324222"/>
    </source>
</evidence>
<name>A0A5B7GWZ5_PORTR</name>
<gene>
    <name evidence="2" type="ORF">E2C01_058983</name>
</gene>
<dbReference type="AlphaFoldDB" id="A0A5B7GWZ5"/>
<comment type="caution">
    <text evidence="2">The sequence shown here is derived from an EMBL/GenBank/DDBJ whole genome shotgun (WGS) entry which is preliminary data.</text>
</comment>
<dbReference type="Proteomes" id="UP000324222">
    <property type="component" value="Unassembled WGS sequence"/>
</dbReference>
<accession>A0A5B7GWZ5</accession>
<sequence>MPSPHSRPKESRAAPPLATASGRRLKARRSTPASCLLLPRRVNKSFSPRLGNSLHTHASRLVIRHPKHDPEYTLILNTTLPIIDII</sequence>
<feature type="region of interest" description="Disordered" evidence="1">
    <location>
        <begin position="1"/>
        <end position="31"/>
    </location>
</feature>
<reference evidence="2 3" key="1">
    <citation type="submission" date="2019-05" db="EMBL/GenBank/DDBJ databases">
        <title>Another draft genome of Portunus trituberculatus and its Hox gene families provides insights of decapod evolution.</title>
        <authorList>
            <person name="Jeong J.-H."/>
            <person name="Song I."/>
            <person name="Kim S."/>
            <person name="Choi T."/>
            <person name="Kim D."/>
            <person name="Ryu S."/>
            <person name="Kim W."/>
        </authorList>
    </citation>
    <scope>NUCLEOTIDE SEQUENCE [LARGE SCALE GENOMIC DNA]</scope>
    <source>
        <tissue evidence="2">Muscle</tissue>
    </source>
</reference>